<evidence type="ECO:0000313" key="2">
    <source>
        <dbReference type="EMBL" id="CAI9279265.1"/>
    </source>
</evidence>
<name>A0AA36E276_LACSI</name>
<keyword evidence="1" id="KW-0472">Membrane</keyword>
<evidence type="ECO:0000256" key="1">
    <source>
        <dbReference type="SAM" id="Phobius"/>
    </source>
</evidence>
<dbReference type="Proteomes" id="UP001177003">
    <property type="component" value="Chromosome 4"/>
</dbReference>
<gene>
    <name evidence="2" type="ORF">LSALG_LOCUS19076</name>
</gene>
<keyword evidence="3" id="KW-1185">Reference proteome</keyword>
<keyword evidence="1" id="KW-0812">Transmembrane</keyword>
<sequence>MNDELIELIIAKLSSAVVLILTNKSKILIAVVAVHILRRILKTIYHRHQFPIFTAKHNNSTTTATKTLYCSVCLHDVDGGQRYPAAAEMPSLFPCELHRHMASIAIHVSFMPESNPPASSSSERRERAWFFVFVFLFLHESYSKED</sequence>
<protein>
    <submittedName>
        <fullName evidence="2">Uncharacterized protein</fullName>
    </submittedName>
</protein>
<dbReference type="AlphaFoldDB" id="A0AA36E276"/>
<keyword evidence="1" id="KW-1133">Transmembrane helix</keyword>
<reference evidence="2" key="1">
    <citation type="submission" date="2023-04" db="EMBL/GenBank/DDBJ databases">
        <authorList>
            <person name="Vijverberg K."/>
            <person name="Xiong W."/>
            <person name="Schranz E."/>
        </authorList>
    </citation>
    <scope>NUCLEOTIDE SEQUENCE</scope>
</reference>
<accession>A0AA36E276</accession>
<evidence type="ECO:0000313" key="3">
    <source>
        <dbReference type="Proteomes" id="UP001177003"/>
    </source>
</evidence>
<dbReference type="EMBL" id="OX465080">
    <property type="protein sequence ID" value="CAI9279265.1"/>
    <property type="molecule type" value="Genomic_DNA"/>
</dbReference>
<organism evidence="2 3">
    <name type="scientific">Lactuca saligna</name>
    <name type="common">Willowleaf lettuce</name>
    <dbReference type="NCBI Taxonomy" id="75948"/>
    <lineage>
        <taxon>Eukaryota</taxon>
        <taxon>Viridiplantae</taxon>
        <taxon>Streptophyta</taxon>
        <taxon>Embryophyta</taxon>
        <taxon>Tracheophyta</taxon>
        <taxon>Spermatophyta</taxon>
        <taxon>Magnoliopsida</taxon>
        <taxon>eudicotyledons</taxon>
        <taxon>Gunneridae</taxon>
        <taxon>Pentapetalae</taxon>
        <taxon>asterids</taxon>
        <taxon>campanulids</taxon>
        <taxon>Asterales</taxon>
        <taxon>Asteraceae</taxon>
        <taxon>Cichorioideae</taxon>
        <taxon>Cichorieae</taxon>
        <taxon>Lactucinae</taxon>
        <taxon>Lactuca</taxon>
    </lineage>
</organism>
<proteinExistence type="predicted"/>
<feature type="transmembrane region" description="Helical" evidence="1">
    <location>
        <begin position="16"/>
        <end position="37"/>
    </location>
</feature>